<dbReference type="SUPFAM" id="SSF52151">
    <property type="entry name" value="FabD/lysophospholipase-like"/>
    <property type="match status" value="1"/>
</dbReference>
<dbReference type="AlphaFoldDB" id="A0A9W8W786"/>
<keyword evidence="6" id="KW-1185">Reference proteome</keyword>
<evidence type="ECO:0000313" key="6">
    <source>
        <dbReference type="Proteomes" id="UP001140502"/>
    </source>
</evidence>
<dbReference type="PANTHER" id="PTHR24185">
    <property type="entry name" value="CALCIUM-INDEPENDENT PHOSPHOLIPASE A2-GAMMA"/>
    <property type="match status" value="1"/>
</dbReference>
<dbReference type="InterPro" id="IPR006073">
    <property type="entry name" value="GTP-bd"/>
</dbReference>
<dbReference type="CDD" id="cd00882">
    <property type="entry name" value="Ras_like_GTPase"/>
    <property type="match status" value="1"/>
</dbReference>
<sequence length="446" mass="49396">MYSSPSRATLAAPAYFEPIKVGSYALEFVDGGIGTNNPVFQTQYCAQDLWQVSNETNFDEQMHCMVSIGAGVGQGYSAQVLDMLENSSSVLTDTEATATRLTVPAGIGNMDLADTSKLADISGRTFKYLKENCGEQLDQCAEVIRRKYRPEKSMRSRRSRIDLVAFKTARSESESGSGAQFIALCLTMLVLIMGIIFANSGLPLIDPSAPIVAVMGMAGVGKSTFIDTIGGRHVLTDAAPKAGQGLDSVSWYRASINGRDVYLIDTPGLNNSQISDLEVLKRISKELHSSYRNDRLLNGIIYLYDISPTQLGPTRVRELDYLKLFLGKEAFKNCALVTNKWDLDSPSAHGKQQTRQQHLKQHHWKDMVAGGSTVARHDGSLYSAKQITSSLMDKPKIVLHHQHERVNERKSFWRTRVGAKVRIDSTLSNGRSEPRPSLWDTVRDWI</sequence>
<name>A0A9W8W786_9HYPO</name>
<dbReference type="GO" id="GO:0047499">
    <property type="term" value="F:calcium-independent phospholipase A2 activity"/>
    <property type="evidence" value="ECO:0007669"/>
    <property type="project" value="TreeGrafter"/>
</dbReference>
<feature type="domain" description="G" evidence="4">
    <location>
        <begin position="212"/>
        <end position="313"/>
    </location>
</feature>
<organism evidence="5 6">
    <name type="scientific">Fusarium piperis</name>
    <dbReference type="NCBI Taxonomy" id="1435070"/>
    <lineage>
        <taxon>Eukaryota</taxon>
        <taxon>Fungi</taxon>
        <taxon>Dikarya</taxon>
        <taxon>Ascomycota</taxon>
        <taxon>Pezizomycotina</taxon>
        <taxon>Sordariomycetes</taxon>
        <taxon>Hypocreomycetidae</taxon>
        <taxon>Hypocreales</taxon>
        <taxon>Nectriaceae</taxon>
        <taxon>Fusarium</taxon>
        <taxon>Fusarium solani species complex</taxon>
    </lineage>
</organism>
<feature type="transmembrane region" description="Helical" evidence="3">
    <location>
        <begin position="179"/>
        <end position="198"/>
    </location>
</feature>
<dbReference type="InterPro" id="IPR016035">
    <property type="entry name" value="Acyl_Trfase/lysoPLipase"/>
</dbReference>
<reference evidence="5" key="1">
    <citation type="submission" date="2022-10" db="EMBL/GenBank/DDBJ databases">
        <title>Tapping the CABI collections for fungal endophytes: first genome assemblies for Collariella, Neodidymelliopsis, Ascochyta clinopodiicola, Didymella pomorum, Didymosphaeria variabile, Neocosmospora piperis and Neocucurbitaria cava.</title>
        <authorList>
            <person name="Hill R."/>
        </authorList>
    </citation>
    <scope>NUCLEOTIDE SEQUENCE</scope>
    <source>
        <strain evidence="5">IMI 366586</strain>
    </source>
</reference>
<keyword evidence="3" id="KW-0812">Transmembrane</keyword>
<accession>A0A9W8W786</accession>
<dbReference type="GO" id="GO:0005525">
    <property type="term" value="F:GTP binding"/>
    <property type="evidence" value="ECO:0007669"/>
    <property type="project" value="InterPro"/>
</dbReference>
<keyword evidence="3" id="KW-0472">Membrane</keyword>
<evidence type="ECO:0000256" key="3">
    <source>
        <dbReference type="SAM" id="Phobius"/>
    </source>
</evidence>
<keyword evidence="1" id="KW-0378">Hydrolase</keyword>
<dbReference type="PANTHER" id="PTHR24185:SF1">
    <property type="entry name" value="CALCIUM-INDEPENDENT PHOSPHOLIPASE A2-GAMMA"/>
    <property type="match status" value="1"/>
</dbReference>
<gene>
    <name evidence="5" type="ORF">N0V84_008943</name>
</gene>
<dbReference type="Proteomes" id="UP001140502">
    <property type="component" value="Unassembled WGS sequence"/>
</dbReference>
<keyword evidence="3" id="KW-1133">Transmembrane helix</keyword>
<evidence type="ECO:0000256" key="1">
    <source>
        <dbReference type="ARBA" id="ARBA00022801"/>
    </source>
</evidence>
<keyword evidence="2" id="KW-0443">Lipid metabolism</keyword>
<dbReference type="Pfam" id="PF01926">
    <property type="entry name" value="MMR_HSR1"/>
    <property type="match status" value="1"/>
</dbReference>
<evidence type="ECO:0000313" key="5">
    <source>
        <dbReference type="EMBL" id="KAJ4314363.1"/>
    </source>
</evidence>
<proteinExistence type="predicted"/>
<dbReference type="GO" id="GO:0019369">
    <property type="term" value="P:arachidonate metabolic process"/>
    <property type="evidence" value="ECO:0007669"/>
    <property type="project" value="TreeGrafter"/>
</dbReference>
<comment type="caution">
    <text evidence="5">The sequence shown here is derived from an EMBL/GenBank/DDBJ whole genome shotgun (WGS) entry which is preliminary data.</text>
</comment>
<dbReference type="Gene3D" id="3.40.1090.10">
    <property type="entry name" value="Cytosolic phospholipase A2 catalytic domain"/>
    <property type="match status" value="1"/>
</dbReference>
<keyword evidence="2" id="KW-0442">Lipid degradation</keyword>
<evidence type="ECO:0000259" key="4">
    <source>
        <dbReference type="Pfam" id="PF01926"/>
    </source>
</evidence>
<protein>
    <recommendedName>
        <fullName evidence="4">G domain-containing protein</fullName>
    </recommendedName>
</protein>
<dbReference type="EMBL" id="JAPEUR010000232">
    <property type="protein sequence ID" value="KAJ4314363.1"/>
    <property type="molecule type" value="Genomic_DNA"/>
</dbReference>
<dbReference type="Gene3D" id="3.40.50.300">
    <property type="entry name" value="P-loop containing nucleotide triphosphate hydrolases"/>
    <property type="match status" value="1"/>
</dbReference>
<dbReference type="OrthoDB" id="1658288at2759"/>
<dbReference type="GO" id="GO:0016020">
    <property type="term" value="C:membrane"/>
    <property type="evidence" value="ECO:0007669"/>
    <property type="project" value="TreeGrafter"/>
</dbReference>
<dbReference type="SUPFAM" id="SSF52540">
    <property type="entry name" value="P-loop containing nucleoside triphosphate hydrolases"/>
    <property type="match status" value="1"/>
</dbReference>
<dbReference type="InterPro" id="IPR027417">
    <property type="entry name" value="P-loop_NTPase"/>
</dbReference>
<evidence type="ECO:0000256" key="2">
    <source>
        <dbReference type="ARBA" id="ARBA00022963"/>
    </source>
</evidence>
<dbReference type="GO" id="GO:0016042">
    <property type="term" value="P:lipid catabolic process"/>
    <property type="evidence" value="ECO:0007669"/>
    <property type="project" value="UniProtKB-KW"/>
</dbReference>